<reference evidence="5" key="1">
    <citation type="submission" date="2015-09" db="EMBL/GenBank/DDBJ databases">
        <title>Draft Genome Sequences of Two Novel Amoeba-resistant Intranuclear Bacteria, Candidatus Berkiella cookevillensis and Candidatus Berkiella aquae.</title>
        <authorList>
            <person name="Mehari Y.T."/>
            <person name="Arivett B.A."/>
            <person name="Farone A.L."/>
            <person name="Gunderson J.H."/>
            <person name="Farone M.B."/>
        </authorList>
    </citation>
    <scope>NUCLEOTIDE SEQUENCE [LARGE SCALE GENOMIC DNA]</scope>
    <source>
        <strain evidence="5">HT99</strain>
    </source>
</reference>
<evidence type="ECO:0000313" key="7">
    <source>
        <dbReference type="Proteomes" id="UP000051497"/>
    </source>
</evidence>
<dbReference type="PROSITE" id="PS51186">
    <property type="entry name" value="GNAT"/>
    <property type="match status" value="1"/>
</dbReference>
<gene>
    <name evidence="5" type="ORF">HT99x_00283</name>
    <name evidence="6" type="ORF">HT99x_010670</name>
</gene>
<dbReference type="RefSeq" id="WP_075064923.1">
    <property type="nucleotide sequence ID" value="NZ_LKAJ02000001.1"/>
</dbReference>
<dbReference type="PANTHER" id="PTHR43792">
    <property type="entry name" value="GNAT FAMILY, PUTATIVE (AFU_ORTHOLOGUE AFUA_3G00765)-RELATED-RELATED"/>
    <property type="match status" value="1"/>
</dbReference>
<sequence length="183" mass="21246">MKKTLNSLESNQLLYRAFEMSDASRIFELLQEKEIVDNTLSIPYPYQKGMAEEWISTHQTQLALNDYKYAVILKEANLLIGAIEIVVTEDFNHGCLGYWLGIPYWGKGYGTEMVARIIQFGFEDLKLHRIYSEHFDSNIRSARVMEKNGMIQEGILREHKIKDGKFVNSNIKGILTTEWQKSF</sequence>
<dbReference type="EMBL" id="LKAJ01000001">
    <property type="protein sequence ID" value="KRG22742.1"/>
    <property type="molecule type" value="Genomic_DNA"/>
</dbReference>
<organism evidence="5">
    <name type="scientific">Candidatus Berkiella aquae</name>
    <dbReference type="NCBI Taxonomy" id="295108"/>
    <lineage>
        <taxon>Bacteria</taxon>
        <taxon>Pseudomonadati</taxon>
        <taxon>Pseudomonadota</taxon>
        <taxon>Gammaproteobacteria</taxon>
        <taxon>Candidatus Berkiellales</taxon>
        <taxon>Candidatus Berkiellaceae</taxon>
        <taxon>Candidatus Berkiella</taxon>
    </lineage>
</organism>
<evidence type="ECO:0000313" key="6">
    <source>
        <dbReference type="EMBL" id="MCS5711896.1"/>
    </source>
</evidence>
<dbReference type="OrthoDB" id="9801656at2"/>
<protein>
    <submittedName>
        <fullName evidence="6">GNAT family N-acetyltransferase</fullName>
    </submittedName>
    <submittedName>
        <fullName evidence="5">Putative succinyl-CoA transferase</fullName>
        <ecNumber evidence="5">2.8.3.-</ecNumber>
    </submittedName>
</protein>
<dbReference type="AlphaFoldDB" id="A0A0Q9YPK0"/>
<evidence type="ECO:0000256" key="1">
    <source>
        <dbReference type="ARBA" id="ARBA00022679"/>
    </source>
</evidence>
<comment type="caution">
    <text evidence="5">The sequence shown here is derived from an EMBL/GenBank/DDBJ whole genome shotgun (WGS) entry which is preliminary data.</text>
</comment>
<dbReference type="GO" id="GO:0005737">
    <property type="term" value="C:cytoplasm"/>
    <property type="evidence" value="ECO:0007669"/>
    <property type="project" value="TreeGrafter"/>
</dbReference>
<dbReference type="EMBL" id="LKAJ02000001">
    <property type="protein sequence ID" value="MCS5711896.1"/>
    <property type="molecule type" value="Genomic_DNA"/>
</dbReference>
<reference evidence="6" key="2">
    <citation type="journal article" date="2016" name="Genome Announc.">
        <title>Draft Genome Sequences of Two Novel Amoeba-Resistant Intranuclear Bacteria, 'Candidatus Berkiella cookevillensis' and 'Candidatus Berkiella aquae'.</title>
        <authorList>
            <person name="Mehari Y.T."/>
            <person name="Arivett B.A."/>
            <person name="Farone A.L."/>
            <person name="Gunderson J.H."/>
            <person name="Farone M.B."/>
        </authorList>
    </citation>
    <scope>NUCLEOTIDE SEQUENCE</scope>
    <source>
        <strain evidence="6">HT99</strain>
    </source>
</reference>
<evidence type="ECO:0000259" key="4">
    <source>
        <dbReference type="PROSITE" id="PS51186"/>
    </source>
</evidence>
<comment type="similarity">
    <text evidence="3">Belongs to the acetyltransferase family. RimJ subfamily.</text>
</comment>
<dbReference type="InterPro" id="IPR000182">
    <property type="entry name" value="GNAT_dom"/>
</dbReference>
<keyword evidence="7" id="KW-1185">Reference proteome</keyword>
<dbReference type="GO" id="GO:0008999">
    <property type="term" value="F:protein-N-terminal-alanine acetyltransferase activity"/>
    <property type="evidence" value="ECO:0007669"/>
    <property type="project" value="TreeGrafter"/>
</dbReference>
<dbReference type="InterPro" id="IPR016181">
    <property type="entry name" value="Acyl_CoA_acyltransferase"/>
</dbReference>
<dbReference type="SUPFAM" id="SSF55729">
    <property type="entry name" value="Acyl-CoA N-acyltransferases (Nat)"/>
    <property type="match status" value="1"/>
</dbReference>
<evidence type="ECO:0000313" key="5">
    <source>
        <dbReference type="EMBL" id="KRG22742.1"/>
    </source>
</evidence>
<dbReference type="Pfam" id="PF13302">
    <property type="entry name" value="Acetyltransf_3"/>
    <property type="match status" value="1"/>
</dbReference>
<dbReference type="EC" id="2.8.3.-" evidence="5"/>
<dbReference type="PANTHER" id="PTHR43792:SF8">
    <property type="entry name" value="[RIBOSOMAL PROTEIN US5]-ALANINE N-ACETYLTRANSFERASE"/>
    <property type="match status" value="1"/>
</dbReference>
<dbReference type="STRING" id="295108.HT99x_00283"/>
<dbReference type="Gene3D" id="3.40.630.30">
    <property type="match status" value="1"/>
</dbReference>
<accession>A0A0Q9YPK0</accession>
<evidence type="ECO:0000256" key="2">
    <source>
        <dbReference type="ARBA" id="ARBA00023315"/>
    </source>
</evidence>
<reference evidence="6" key="3">
    <citation type="submission" date="2021-06" db="EMBL/GenBank/DDBJ databases">
        <title>Genomic Description and Analysis of Intracellular Bacteria, Candidatus Berkiella cookevillensis and Candidatus Berkiella aquae.</title>
        <authorList>
            <person name="Kidane D.T."/>
            <person name="Mehari Y.T."/>
            <person name="Rice F.C."/>
            <person name="Arivett B.A."/>
            <person name="Farone A.L."/>
            <person name="Berk S.G."/>
            <person name="Farone M.B."/>
        </authorList>
    </citation>
    <scope>NUCLEOTIDE SEQUENCE</scope>
    <source>
        <strain evidence="6">HT99</strain>
    </source>
</reference>
<evidence type="ECO:0000256" key="3">
    <source>
        <dbReference type="ARBA" id="ARBA00038502"/>
    </source>
</evidence>
<dbReference type="Proteomes" id="UP000051497">
    <property type="component" value="Unassembled WGS sequence"/>
</dbReference>
<name>A0A0Q9YPK0_9GAMM</name>
<keyword evidence="1 5" id="KW-0808">Transferase</keyword>
<keyword evidence="2" id="KW-0012">Acyltransferase</keyword>
<feature type="domain" description="N-acetyltransferase" evidence="4">
    <location>
        <begin position="13"/>
        <end position="168"/>
    </location>
</feature>
<dbReference type="InterPro" id="IPR051531">
    <property type="entry name" value="N-acetyltransferase"/>
</dbReference>
<proteinExistence type="inferred from homology"/>